<evidence type="ECO:0008006" key="3">
    <source>
        <dbReference type="Google" id="ProtNLM"/>
    </source>
</evidence>
<dbReference type="PANTHER" id="PTHR47459">
    <property type="entry name" value="KINESIN LIGHT CHAIN-RELATED"/>
    <property type="match status" value="1"/>
</dbReference>
<dbReference type="InterPro" id="IPR011990">
    <property type="entry name" value="TPR-like_helical_dom_sf"/>
</dbReference>
<name>A0A498IY65_MALDO</name>
<gene>
    <name evidence="1" type="ORF">DVH24_028805</name>
</gene>
<sequence length="306" mass="34344">MEKSNLEKAFQSAKTTEEMLAAFKAMKSAFEERVLGMAALKVGLKLDQDQEGEDPEKALSFATRALKALDRDDSGKPSLVVAMALQLMSSVNFGLKRFNDSLGYLNRANRALGRLEEEDFDVWDLRPVLHAVQLELVNVKMAMGRRDEDLGSIVLNLARDTDLAEAYVTLLNFKDALGFCMKALEIHKEKLGQNSVEVAHNMRLFAVIYKGLEEHERALEQNALSQRVLKNWGLSSNFLHADIDAANMQITLGNFDEAIKTLKRIDKASETRALVFIWMGKALCNQERTADAKRCLELACGIFDKR</sequence>
<evidence type="ECO:0000313" key="1">
    <source>
        <dbReference type="EMBL" id="RXH87305.1"/>
    </source>
</evidence>
<dbReference type="Gene3D" id="1.25.40.10">
    <property type="entry name" value="Tetratricopeptide repeat domain"/>
    <property type="match status" value="1"/>
</dbReference>
<proteinExistence type="predicted"/>
<dbReference type="EMBL" id="RDQH01000336">
    <property type="protein sequence ID" value="RXH87305.1"/>
    <property type="molecule type" value="Genomic_DNA"/>
</dbReference>
<dbReference type="PANTHER" id="PTHR47459:SF1">
    <property type="entry name" value="KINESIN LIGHT CHAIN-RELATED"/>
    <property type="match status" value="1"/>
</dbReference>
<protein>
    <recommendedName>
        <fullName evidence="3">MalT-like TPR region domain-containing protein</fullName>
    </recommendedName>
</protein>
<dbReference type="SUPFAM" id="SSF48452">
    <property type="entry name" value="TPR-like"/>
    <property type="match status" value="1"/>
</dbReference>
<dbReference type="STRING" id="3750.A0A498IY65"/>
<dbReference type="AlphaFoldDB" id="A0A498IY65"/>
<evidence type="ECO:0000313" key="2">
    <source>
        <dbReference type="Proteomes" id="UP000290289"/>
    </source>
</evidence>
<reference evidence="1 2" key="1">
    <citation type="submission" date="2018-10" db="EMBL/GenBank/DDBJ databases">
        <title>A high-quality apple genome assembly.</title>
        <authorList>
            <person name="Hu J."/>
        </authorList>
    </citation>
    <scope>NUCLEOTIDE SEQUENCE [LARGE SCALE GENOMIC DNA]</scope>
    <source>
        <strain evidence="2">cv. HFTH1</strain>
        <tissue evidence="1">Young leaf</tissue>
    </source>
</reference>
<comment type="caution">
    <text evidence="1">The sequence shown here is derived from an EMBL/GenBank/DDBJ whole genome shotgun (WGS) entry which is preliminary data.</text>
</comment>
<organism evidence="1 2">
    <name type="scientific">Malus domestica</name>
    <name type="common">Apple</name>
    <name type="synonym">Pyrus malus</name>
    <dbReference type="NCBI Taxonomy" id="3750"/>
    <lineage>
        <taxon>Eukaryota</taxon>
        <taxon>Viridiplantae</taxon>
        <taxon>Streptophyta</taxon>
        <taxon>Embryophyta</taxon>
        <taxon>Tracheophyta</taxon>
        <taxon>Spermatophyta</taxon>
        <taxon>Magnoliopsida</taxon>
        <taxon>eudicotyledons</taxon>
        <taxon>Gunneridae</taxon>
        <taxon>Pentapetalae</taxon>
        <taxon>rosids</taxon>
        <taxon>fabids</taxon>
        <taxon>Rosales</taxon>
        <taxon>Rosaceae</taxon>
        <taxon>Amygdaloideae</taxon>
        <taxon>Maleae</taxon>
        <taxon>Malus</taxon>
    </lineage>
</organism>
<dbReference type="Proteomes" id="UP000290289">
    <property type="component" value="Chromosome 10"/>
</dbReference>
<accession>A0A498IY65</accession>
<keyword evidence="2" id="KW-1185">Reference proteome</keyword>